<keyword evidence="2" id="KW-1185">Reference proteome</keyword>
<dbReference type="Proteomes" id="UP001268683">
    <property type="component" value="Chromosome"/>
</dbReference>
<gene>
    <name evidence="1" type="ORF">QGN29_00680</name>
</gene>
<sequence>MARMRVTLKSELAHGEFYWVTTVNADSEDEALVAAENLFMSEMERLDEWEFSDFNVETD</sequence>
<reference evidence="1" key="1">
    <citation type="submission" date="2023-04" db="EMBL/GenBank/DDBJ databases">
        <title>Complete genome sequence of Temperatibacter marinus.</title>
        <authorList>
            <person name="Rong J.-C."/>
            <person name="Yi M.-L."/>
            <person name="Zhao Q."/>
        </authorList>
    </citation>
    <scope>NUCLEOTIDE SEQUENCE</scope>
    <source>
        <strain evidence="1">NBRC 110045</strain>
    </source>
</reference>
<dbReference type="KEGG" id="tmk:QGN29_00680"/>
<dbReference type="RefSeq" id="WP_310798715.1">
    <property type="nucleotide sequence ID" value="NZ_CP123872.1"/>
</dbReference>
<protein>
    <submittedName>
        <fullName evidence="1">Uncharacterized protein</fullName>
    </submittedName>
</protein>
<dbReference type="AlphaFoldDB" id="A0AA52EIX3"/>
<proteinExistence type="predicted"/>
<name>A0AA52EIX3_9PROT</name>
<dbReference type="EMBL" id="CP123872">
    <property type="protein sequence ID" value="WND02876.1"/>
    <property type="molecule type" value="Genomic_DNA"/>
</dbReference>
<evidence type="ECO:0000313" key="2">
    <source>
        <dbReference type="Proteomes" id="UP001268683"/>
    </source>
</evidence>
<organism evidence="1 2">
    <name type="scientific">Temperatibacter marinus</name>
    <dbReference type="NCBI Taxonomy" id="1456591"/>
    <lineage>
        <taxon>Bacteria</taxon>
        <taxon>Pseudomonadati</taxon>
        <taxon>Pseudomonadota</taxon>
        <taxon>Alphaproteobacteria</taxon>
        <taxon>Kordiimonadales</taxon>
        <taxon>Temperatibacteraceae</taxon>
        <taxon>Temperatibacter</taxon>
    </lineage>
</organism>
<evidence type="ECO:0000313" key="1">
    <source>
        <dbReference type="EMBL" id="WND02876.1"/>
    </source>
</evidence>
<accession>A0AA52EIX3</accession>